<keyword evidence="8" id="KW-1185">Reference proteome</keyword>
<dbReference type="Pfam" id="PF00067">
    <property type="entry name" value="p450"/>
    <property type="match status" value="1"/>
</dbReference>
<dbReference type="PANTHER" id="PTHR24287">
    <property type="entry name" value="P450, PUTATIVE (EUROFUNG)-RELATED"/>
    <property type="match status" value="1"/>
</dbReference>
<evidence type="ECO:0000256" key="5">
    <source>
        <dbReference type="ARBA" id="ARBA00023004"/>
    </source>
</evidence>
<dbReference type="InterPro" id="IPR001128">
    <property type="entry name" value="Cyt_P450"/>
</dbReference>
<sequence length="310" mass="35471">MYNGLKSQTALERMQARFDRSGANTSEVAFSLRATLFATTEPENLKTILTLRFNDLELGNERKQVMIPFLGEEILDTDGARAYSPLQPGSSNQEANEFVRAFTYSQSPSKAKAMTGVSWPRSFTNPRLKKQYKIVNDFVDTVIEKAMANRERYEKEKEHSNCRIFIYELFNQTTNAAKIRVESLNILFAGRDITAFLLSNVWFELSRLPVVYARLCAEIDTLNNEIPTFEQIQSLKCLRALLNESLRLYPVVPENARLAVCDTILPVGGGPDGKSPVFVAKEKLAYWSVWTMHWRKDLYGKDAEEFRPER</sequence>
<evidence type="ECO:0000313" key="8">
    <source>
        <dbReference type="Proteomes" id="UP001590951"/>
    </source>
</evidence>
<keyword evidence="5" id="KW-0408">Iron</keyword>
<reference evidence="7 8" key="1">
    <citation type="submission" date="2024-09" db="EMBL/GenBank/DDBJ databases">
        <title>Rethinking Asexuality: The Enigmatic Case of Functional Sexual Genes in Lepraria (Stereocaulaceae).</title>
        <authorList>
            <person name="Doellman M."/>
            <person name="Sun Y."/>
            <person name="Barcenas-Pena A."/>
            <person name="Lumbsch H.T."/>
            <person name="Grewe F."/>
        </authorList>
    </citation>
    <scope>NUCLEOTIDE SEQUENCE [LARGE SCALE GENOMIC DNA]</scope>
    <source>
        <strain evidence="7 8">Grewe 0041</strain>
    </source>
</reference>
<dbReference type="InterPro" id="IPR036396">
    <property type="entry name" value="Cyt_P450_sf"/>
</dbReference>
<dbReference type="InterPro" id="IPR002974">
    <property type="entry name" value="Cyt_P450_E_CYP52_ascomycetes"/>
</dbReference>
<evidence type="ECO:0000256" key="4">
    <source>
        <dbReference type="ARBA" id="ARBA00023002"/>
    </source>
</evidence>
<organism evidence="7 8">
    <name type="scientific">Lepraria finkii</name>
    <dbReference type="NCBI Taxonomy" id="1340010"/>
    <lineage>
        <taxon>Eukaryota</taxon>
        <taxon>Fungi</taxon>
        <taxon>Dikarya</taxon>
        <taxon>Ascomycota</taxon>
        <taxon>Pezizomycotina</taxon>
        <taxon>Lecanoromycetes</taxon>
        <taxon>OSLEUM clade</taxon>
        <taxon>Lecanoromycetidae</taxon>
        <taxon>Lecanorales</taxon>
        <taxon>Lecanorineae</taxon>
        <taxon>Stereocaulaceae</taxon>
        <taxon>Lepraria</taxon>
    </lineage>
</organism>
<comment type="similarity">
    <text evidence="2">Belongs to the cytochrome P450 family.</text>
</comment>
<name>A0ABR4BJI4_9LECA</name>
<comment type="cofactor">
    <cofactor evidence="1">
        <name>heme</name>
        <dbReference type="ChEBI" id="CHEBI:30413"/>
    </cofactor>
</comment>
<dbReference type="PRINTS" id="PR01239">
    <property type="entry name" value="EP450IICYP52"/>
</dbReference>
<evidence type="ECO:0000256" key="1">
    <source>
        <dbReference type="ARBA" id="ARBA00001971"/>
    </source>
</evidence>
<comment type="caution">
    <text evidence="7">The sequence shown here is derived from an EMBL/GenBank/DDBJ whole genome shotgun (WGS) entry which is preliminary data.</text>
</comment>
<dbReference type="InterPro" id="IPR047146">
    <property type="entry name" value="Cyt_P450_E_CYP52_fungi"/>
</dbReference>
<evidence type="ECO:0000256" key="2">
    <source>
        <dbReference type="ARBA" id="ARBA00010617"/>
    </source>
</evidence>
<dbReference type="EMBL" id="JBHFEH010000003">
    <property type="protein sequence ID" value="KAL2057987.1"/>
    <property type="molecule type" value="Genomic_DNA"/>
</dbReference>
<protein>
    <recommendedName>
        <fullName evidence="9">Cytochrome P450</fullName>
    </recommendedName>
</protein>
<proteinExistence type="inferred from homology"/>
<evidence type="ECO:0000256" key="3">
    <source>
        <dbReference type="ARBA" id="ARBA00022723"/>
    </source>
</evidence>
<evidence type="ECO:0000313" key="7">
    <source>
        <dbReference type="EMBL" id="KAL2057987.1"/>
    </source>
</evidence>
<dbReference type="PANTHER" id="PTHR24287:SF17">
    <property type="entry name" value="P450, PUTATIVE (EUROFUNG)-RELATED"/>
    <property type="match status" value="1"/>
</dbReference>
<keyword evidence="4" id="KW-0560">Oxidoreductase</keyword>
<accession>A0ABR4BJI4</accession>
<dbReference type="SUPFAM" id="SSF48264">
    <property type="entry name" value="Cytochrome P450"/>
    <property type="match status" value="1"/>
</dbReference>
<dbReference type="Proteomes" id="UP001590951">
    <property type="component" value="Unassembled WGS sequence"/>
</dbReference>
<keyword evidence="3" id="KW-0479">Metal-binding</keyword>
<dbReference type="Gene3D" id="1.10.630.10">
    <property type="entry name" value="Cytochrome P450"/>
    <property type="match status" value="1"/>
</dbReference>
<keyword evidence="6" id="KW-0503">Monooxygenase</keyword>
<gene>
    <name evidence="7" type="ORF">ABVK25_001604</name>
</gene>
<evidence type="ECO:0000256" key="6">
    <source>
        <dbReference type="ARBA" id="ARBA00023033"/>
    </source>
</evidence>
<evidence type="ECO:0008006" key="9">
    <source>
        <dbReference type="Google" id="ProtNLM"/>
    </source>
</evidence>